<dbReference type="CDD" id="cd06261">
    <property type="entry name" value="TM_PBP2"/>
    <property type="match status" value="1"/>
</dbReference>
<keyword evidence="3" id="KW-1003">Cell membrane</keyword>
<dbReference type="PANTHER" id="PTHR43386:SF25">
    <property type="entry name" value="PEPTIDE ABC TRANSPORTER PERMEASE PROTEIN"/>
    <property type="match status" value="1"/>
</dbReference>
<comment type="caution">
    <text evidence="10">The sequence shown here is derived from an EMBL/GenBank/DDBJ whole genome shotgun (WGS) entry which is preliminary data.</text>
</comment>
<evidence type="ECO:0000256" key="8">
    <source>
        <dbReference type="SAM" id="MobiDB-lite"/>
    </source>
</evidence>
<evidence type="ECO:0000256" key="7">
    <source>
        <dbReference type="RuleBase" id="RU363032"/>
    </source>
</evidence>
<keyword evidence="5 7" id="KW-1133">Transmembrane helix</keyword>
<feature type="region of interest" description="Disordered" evidence="8">
    <location>
        <begin position="1"/>
        <end position="37"/>
    </location>
</feature>
<protein>
    <submittedName>
        <fullName evidence="10">ABC transporter permease</fullName>
    </submittedName>
</protein>
<dbReference type="PANTHER" id="PTHR43386">
    <property type="entry name" value="OLIGOPEPTIDE TRANSPORT SYSTEM PERMEASE PROTEIN APPC"/>
    <property type="match status" value="1"/>
</dbReference>
<keyword evidence="6 7" id="KW-0472">Membrane</keyword>
<dbReference type="Proteomes" id="UP001629745">
    <property type="component" value="Unassembled WGS sequence"/>
</dbReference>
<dbReference type="Pfam" id="PF00528">
    <property type="entry name" value="BPD_transp_1"/>
    <property type="match status" value="1"/>
</dbReference>
<keyword evidence="11" id="KW-1185">Reference proteome</keyword>
<keyword evidence="2 7" id="KW-0813">Transport</keyword>
<sequence length="308" mass="32148">MSTTTEVAVPGPDAGKRDDPSPPSAESPVRATKSRRRRRGRNAVAAFGAAWLVLIAGAAILAPVLPLPAPDQVGDQYSLAPFRTMTHLLGTDQLGRDQLSRVVFGAQVSLAVAVGATLLALTVGTAVGLAAGYFRGVTDVVFDITTNTTLAFPPLILLVALVAVMQPSVTTLTLGLGIVGAPTFARIARANAISFAGREFVTASKSLGSSTFRILRREILPNILLPVFSFATVVAASLVVAEGSLSFLGLGIPPPTPSWGGMIAAGRESLYDHPPLVLVPGLFFFLTVLSLNLIGDWARDRVGRESSL</sequence>
<keyword evidence="4 7" id="KW-0812">Transmembrane</keyword>
<reference evidence="10 11" key="1">
    <citation type="submission" date="2023-11" db="EMBL/GenBank/DDBJ databases">
        <authorList>
            <person name="Val-Calvo J."/>
            <person name="Scortti M."/>
            <person name="Vazquez-Boland J."/>
        </authorList>
    </citation>
    <scope>NUCLEOTIDE SEQUENCE [LARGE SCALE GENOMIC DNA]</scope>
    <source>
        <strain evidence="10 11">PAM 2766</strain>
    </source>
</reference>
<feature type="domain" description="ABC transmembrane type-1" evidence="9">
    <location>
        <begin position="106"/>
        <end position="295"/>
    </location>
</feature>
<dbReference type="InterPro" id="IPR000515">
    <property type="entry name" value="MetI-like"/>
</dbReference>
<accession>A0ABW9FJQ4</accession>
<dbReference type="PROSITE" id="PS50928">
    <property type="entry name" value="ABC_TM1"/>
    <property type="match status" value="1"/>
</dbReference>
<comment type="similarity">
    <text evidence="7">Belongs to the binding-protein-dependent transport system permease family.</text>
</comment>
<evidence type="ECO:0000256" key="3">
    <source>
        <dbReference type="ARBA" id="ARBA00022475"/>
    </source>
</evidence>
<feature type="transmembrane region" description="Helical" evidence="7">
    <location>
        <begin position="169"/>
        <end position="188"/>
    </location>
</feature>
<feature type="transmembrane region" description="Helical" evidence="7">
    <location>
        <begin position="43"/>
        <end position="65"/>
    </location>
</feature>
<evidence type="ECO:0000259" key="9">
    <source>
        <dbReference type="PROSITE" id="PS50928"/>
    </source>
</evidence>
<evidence type="ECO:0000256" key="5">
    <source>
        <dbReference type="ARBA" id="ARBA00022989"/>
    </source>
</evidence>
<dbReference type="InterPro" id="IPR035906">
    <property type="entry name" value="MetI-like_sf"/>
</dbReference>
<evidence type="ECO:0000313" key="11">
    <source>
        <dbReference type="Proteomes" id="UP001629745"/>
    </source>
</evidence>
<comment type="subcellular location">
    <subcellularLocation>
        <location evidence="1 7">Cell membrane</location>
        <topology evidence="1 7">Multi-pass membrane protein</topology>
    </subcellularLocation>
</comment>
<dbReference type="Gene3D" id="1.10.3720.10">
    <property type="entry name" value="MetI-like"/>
    <property type="match status" value="1"/>
</dbReference>
<dbReference type="EMBL" id="JBDLNV010000006">
    <property type="protein sequence ID" value="MFM1725432.1"/>
    <property type="molecule type" value="Genomic_DNA"/>
</dbReference>
<dbReference type="InterPro" id="IPR050366">
    <property type="entry name" value="BP-dependent_transpt_permease"/>
</dbReference>
<feature type="transmembrane region" description="Helical" evidence="7">
    <location>
        <begin position="219"/>
        <end position="241"/>
    </location>
</feature>
<feature type="transmembrane region" description="Helical" evidence="7">
    <location>
        <begin position="140"/>
        <end position="163"/>
    </location>
</feature>
<proteinExistence type="inferred from homology"/>
<feature type="transmembrane region" description="Helical" evidence="7">
    <location>
        <begin position="108"/>
        <end position="133"/>
    </location>
</feature>
<evidence type="ECO:0000256" key="6">
    <source>
        <dbReference type="ARBA" id="ARBA00023136"/>
    </source>
</evidence>
<dbReference type="SUPFAM" id="SSF161098">
    <property type="entry name" value="MetI-like"/>
    <property type="match status" value="1"/>
</dbReference>
<gene>
    <name evidence="10" type="ORF">ABEU20_004047</name>
</gene>
<evidence type="ECO:0000256" key="2">
    <source>
        <dbReference type="ARBA" id="ARBA00022448"/>
    </source>
</evidence>
<name>A0ABW9FJQ4_9NOCA</name>
<feature type="transmembrane region" description="Helical" evidence="7">
    <location>
        <begin position="276"/>
        <end position="294"/>
    </location>
</feature>
<dbReference type="RefSeq" id="WP_420165911.1">
    <property type="nucleotide sequence ID" value="NZ_JBDLNV010000006.1"/>
</dbReference>
<evidence type="ECO:0000256" key="1">
    <source>
        <dbReference type="ARBA" id="ARBA00004651"/>
    </source>
</evidence>
<organism evidence="10 11">
    <name type="scientific">Rhodococcus parequi</name>
    <dbReference type="NCBI Taxonomy" id="3137122"/>
    <lineage>
        <taxon>Bacteria</taxon>
        <taxon>Bacillati</taxon>
        <taxon>Actinomycetota</taxon>
        <taxon>Actinomycetes</taxon>
        <taxon>Mycobacteriales</taxon>
        <taxon>Nocardiaceae</taxon>
        <taxon>Rhodococcus</taxon>
    </lineage>
</organism>
<evidence type="ECO:0000313" key="10">
    <source>
        <dbReference type="EMBL" id="MFM1725432.1"/>
    </source>
</evidence>
<evidence type="ECO:0000256" key="4">
    <source>
        <dbReference type="ARBA" id="ARBA00022692"/>
    </source>
</evidence>